<feature type="compositionally biased region" description="Basic and acidic residues" evidence="1">
    <location>
        <begin position="76"/>
        <end position="90"/>
    </location>
</feature>
<dbReference type="AlphaFoldDB" id="A0A4Z2GHZ6"/>
<dbReference type="EMBL" id="SRLO01000531">
    <property type="protein sequence ID" value="TNN52950.1"/>
    <property type="molecule type" value="Genomic_DNA"/>
</dbReference>
<dbReference type="Proteomes" id="UP000314294">
    <property type="component" value="Unassembled WGS sequence"/>
</dbReference>
<reference evidence="2 3" key="1">
    <citation type="submission" date="2019-03" db="EMBL/GenBank/DDBJ databases">
        <title>First draft genome of Liparis tanakae, snailfish: a comprehensive survey of snailfish specific genes.</title>
        <authorList>
            <person name="Kim W."/>
            <person name="Song I."/>
            <person name="Jeong J.-H."/>
            <person name="Kim D."/>
            <person name="Kim S."/>
            <person name="Ryu S."/>
            <person name="Song J.Y."/>
            <person name="Lee S.K."/>
        </authorList>
    </citation>
    <scope>NUCLEOTIDE SEQUENCE [LARGE SCALE GENOMIC DNA]</scope>
    <source>
        <tissue evidence="2">Muscle</tissue>
    </source>
</reference>
<gene>
    <name evidence="2" type="ORF">EYF80_036815</name>
</gene>
<evidence type="ECO:0000313" key="3">
    <source>
        <dbReference type="Proteomes" id="UP000314294"/>
    </source>
</evidence>
<comment type="caution">
    <text evidence="2">The sequence shown here is derived from an EMBL/GenBank/DDBJ whole genome shotgun (WGS) entry which is preliminary data.</text>
</comment>
<protein>
    <submittedName>
        <fullName evidence="2">Uncharacterized protein</fullName>
    </submittedName>
</protein>
<proteinExistence type="predicted"/>
<evidence type="ECO:0000313" key="2">
    <source>
        <dbReference type="EMBL" id="TNN52950.1"/>
    </source>
</evidence>
<accession>A0A4Z2GHZ6</accession>
<name>A0A4Z2GHZ6_9TELE</name>
<sequence>MEGEFIQTFNNVSNLERSPLTNDVVSLAWEKRPAWTLILTPASHDCDGFCHVESRSVETDGAVKGEEAQAAGSRRRRDECDAFRGGEVRQGRRGGIGFCGRRVAAGPTPGRPGYHGHESQRFNGQTAADTQRMTSFHESEAPDGNGRKTRPTDEERRRFTSRRGGSF</sequence>
<evidence type="ECO:0000256" key="1">
    <source>
        <dbReference type="SAM" id="MobiDB-lite"/>
    </source>
</evidence>
<keyword evidence="3" id="KW-1185">Reference proteome</keyword>
<organism evidence="2 3">
    <name type="scientific">Liparis tanakae</name>
    <name type="common">Tanaka's snailfish</name>
    <dbReference type="NCBI Taxonomy" id="230148"/>
    <lineage>
        <taxon>Eukaryota</taxon>
        <taxon>Metazoa</taxon>
        <taxon>Chordata</taxon>
        <taxon>Craniata</taxon>
        <taxon>Vertebrata</taxon>
        <taxon>Euteleostomi</taxon>
        <taxon>Actinopterygii</taxon>
        <taxon>Neopterygii</taxon>
        <taxon>Teleostei</taxon>
        <taxon>Neoteleostei</taxon>
        <taxon>Acanthomorphata</taxon>
        <taxon>Eupercaria</taxon>
        <taxon>Perciformes</taxon>
        <taxon>Cottioidei</taxon>
        <taxon>Cottales</taxon>
        <taxon>Liparidae</taxon>
        <taxon>Liparis</taxon>
    </lineage>
</organism>
<feature type="compositionally biased region" description="Polar residues" evidence="1">
    <location>
        <begin position="121"/>
        <end position="134"/>
    </location>
</feature>
<feature type="region of interest" description="Disordered" evidence="1">
    <location>
        <begin position="60"/>
        <end position="167"/>
    </location>
</feature>